<proteinExistence type="predicted"/>
<reference evidence="2 3" key="1">
    <citation type="submission" date="2019-02" db="EMBL/GenBank/DDBJ databases">
        <title>Deep-cultivation of Planctomycetes and their phenomic and genomic characterization uncovers novel biology.</title>
        <authorList>
            <person name="Wiegand S."/>
            <person name="Jogler M."/>
            <person name="Boedeker C."/>
            <person name="Pinto D."/>
            <person name="Vollmers J."/>
            <person name="Rivas-Marin E."/>
            <person name="Kohn T."/>
            <person name="Peeters S.H."/>
            <person name="Heuer A."/>
            <person name="Rast P."/>
            <person name="Oberbeckmann S."/>
            <person name="Bunk B."/>
            <person name="Jeske O."/>
            <person name="Meyerdierks A."/>
            <person name="Storesund J.E."/>
            <person name="Kallscheuer N."/>
            <person name="Luecker S."/>
            <person name="Lage O.M."/>
            <person name="Pohl T."/>
            <person name="Merkel B.J."/>
            <person name="Hornburger P."/>
            <person name="Mueller R.-W."/>
            <person name="Bruemmer F."/>
            <person name="Labrenz M."/>
            <person name="Spormann A.M."/>
            <person name="Op Den Camp H."/>
            <person name="Overmann J."/>
            <person name="Amann R."/>
            <person name="Jetten M.S.M."/>
            <person name="Mascher T."/>
            <person name="Medema M.H."/>
            <person name="Devos D.P."/>
            <person name="Kaster A.-K."/>
            <person name="Ovreas L."/>
            <person name="Rohde M."/>
            <person name="Galperin M.Y."/>
            <person name="Jogler C."/>
        </authorList>
    </citation>
    <scope>NUCLEOTIDE SEQUENCE [LARGE SCALE GENOMIC DNA]</scope>
    <source>
        <strain evidence="2 3">CA13</strain>
    </source>
</reference>
<feature type="domain" description="Transposase IS204/IS1001/IS1096/IS1165 DDE" evidence="1">
    <location>
        <begin position="4"/>
        <end position="63"/>
    </location>
</feature>
<dbReference type="PANTHER" id="PTHR33498:SF1">
    <property type="entry name" value="TRANSPOSASE FOR INSERTION SEQUENCE ELEMENT IS1557"/>
    <property type="match status" value="1"/>
</dbReference>
<evidence type="ECO:0000259" key="1">
    <source>
        <dbReference type="Pfam" id="PF01610"/>
    </source>
</evidence>
<accession>A0A5C5YX62</accession>
<name>A0A5C5YX62_9BACT</name>
<evidence type="ECO:0000313" key="3">
    <source>
        <dbReference type="Proteomes" id="UP000315010"/>
    </source>
</evidence>
<keyword evidence="3" id="KW-1185">Reference proteome</keyword>
<sequence>MIYTKLAPMKKFARTIKERLANVVSYCTHGITNAVGEGINSKIQSVKRPVGCYRNKENYKTAIFFYCGGLDLHPH</sequence>
<gene>
    <name evidence="2" type="ORF">CA13_08710</name>
</gene>
<dbReference type="InterPro" id="IPR047951">
    <property type="entry name" value="Transpos_ISL3"/>
</dbReference>
<dbReference type="PANTHER" id="PTHR33498">
    <property type="entry name" value="TRANSPOSASE FOR INSERTION SEQUENCE ELEMENT IS1557"/>
    <property type="match status" value="1"/>
</dbReference>
<dbReference type="InterPro" id="IPR002560">
    <property type="entry name" value="Transposase_DDE"/>
</dbReference>
<dbReference type="Proteomes" id="UP000315010">
    <property type="component" value="Unassembled WGS sequence"/>
</dbReference>
<organism evidence="2 3">
    <name type="scientific">Novipirellula herctigrandis</name>
    <dbReference type="NCBI Taxonomy" id="2527986"/>
    <lineage>
        <taxon>Bacteria</taxon>
        <taxon>Pseudomonadati</taxon>
        <taxon>Planctomycetota</taxon>
        <taxon>Planctomycetia</taxon>
        <taxon>Pirellulales</taxon>
        <taxon>Pirellulaceae</taxon>
        <taxon>Novipirellula</taxon>
    </lineage>
</organism>
<comment type="caution">
    <text evidence="2">The sequence shown here is derived from an EMBL/GenBank/DDBJ whole genome shotgun (WGS) entry which is preliminary data.</text>
</comment>
<evidence type="ECO:0000313" key="2">
    <source>
        <dbReference type="EMBL" id="TWT79470.1"/>
    </source>
</evidence>
<dbReference type="EMBL" id="SJPJ01000001">
    <property type="protein sequence ID" value="TWT79470.1"/>
    <property type="molecule type" value="Genomic_DNA"/>
</dbReference>
<dbReference type="AlphaFoldDB" id="A0A5C5YX62"/>
<protein>
    <recommendedName>
        <fullName evidence="1">Transposase IS204/IS1001/IS1096/IS1165 DDE domain-containing protein</fullName>
    </recommendedName>
</protein>
<dbReference type="Pfam" id="PF01610">
    <property type="entry name" value="DDE_Tnp_ISL3"/>
    <property type="match status" value="1"/>
</dbReference>